<comment type="caution">
    <text evidence="9">The sequence shown here is derived from an EMBL/GenBank/DDBJ whole genome shotgun (WGS) entry which is preliminary data.</text>
</comment>
<accession>A0AAN7W8H4</accession>
<evidence type="ECO:0000256" key="1">
    <source>
        <dbReference type="ARBA" id="ARBA00022723"/>
    </source>
</evidence>
<dbReference type="PROSITE" id="PS00463">
    <property type="entry name" value="ZN2_CY6_FUNGAL_1"/>
    <property type="match status" value="1"/>
</dbReference>
<keyword evidence="3" id="KW-0805">Transcription regulation</keyword>
<feature type="compositionally biased region" description="Polar residues" evidence="7">
    <location>
        <begin position="220"/>
        <end position="242"/>
    </location>
</feature>
<feature type="region of interest" description="Disordered" evidence="7">
    <location>
        <begin position="207"/>
        <end position="284"/>
    </location>
</feature>
<sequence>MSSLIPSNCPEFVTQRCELYTKRIGLLERRATRPTLLGHSGAYPWLLAYPSPPMSNPPSPPRTRPYEILPASRQTPASNLATTTGGPINTFASALATTLPPAQEALVPAFSNQPFAIAPFPYPPSSGPTGQVTTYQQPSVLQSTTSSEPSVPSTAGPSPRGGRRSKTHVASACIHCKRAHLSCDDQRPCGRCVASGKQDTCIDVQHKKRGRPRLREESDASAQQTIPESSSPSASIVATPSQPLMRPIAEPRRPRAESFRSLRSQASDDSGPLSITASTPGRLPPTSMFSPYGMRQPPPPPNTSLSGFELATALLNTDFVIIRANRPFEDIMFGGRNVRDRNIAELALPTDGDSLQGIRNRLRAEREAREPAYMPPIVQPGQDPVLRIPETDAEQYTHGFNDNTYTWRQTQSGSSGETFPARVRLAKATAYFVVVTLPSFRPVEQSPAPLPIPRPQPFSYGGPLMVGPPLHSPEPMVPRDQMMRSAPPMGTFALQTPASTMPPPYGSTYTYPPPQPLMPFQQPGYVGYPQADPSMMRLPATGPPTETRYTPWSHHMGMPQHAGTAAMYLPPMDMTSMMRPGGLMENQTGGDGASEEEYTGDGRPTGKRRRMGIDDVLQRSGP</sequence>
<feature type="compositionally biased region" description="Basic and acidic residues" evidence="7">
    <location>
        <begin position="249"/>
        <end position="260"/>
    </location>
</feature>
<dbReference type="SMART" id="SM00066">
    <property type="entry name" value="GAL4"/>
    <property type="match status" value="1"/>
</dbReference>
<feature type="domain" description="Zn(2)-C6 fungal-type" evidence="8">
    <location>
        <begin position="172"/>
        <end position="201"/>
    </location>
</feature>
<keyword evidence="2" id="KW-0862">Zinc</keyword>
<evidence type="ECO:0000313" key="9">
    <source>
        <dbReference type="EMBL" id="KAK5701555.1"/>
    </source>
</evidence>
<feature type="region of interest" description="Disordered" evidence="7">
    <location>
        <begin position="139"/>
        <end position="166"/>
    </location>
</feature>
<keyword evidence="5" id="KW-0804">Transcription</keyword>
<keyword evidence="4" id="KW-0238">DNA-binding</keyword>
<feature type="compositionally biased region" description="Basic and acidic residues" evidence="7">
    <location>
        <begin position="611"/>
        <end position="622"/>
    </location>
</feature>
<evidence type="ECO:0000256" key="5">
    <source>
        <dbReference type="ARBA" id="ARBA00023163"/>
    </source>
</evidence>
<feature type="compositionally biased region" description="Polar residues" evidence="7">
    <location>
        <begin position="261"/>
        <end position="279"/>
    </location>
</feature>
<dbReference type="InterPro" id="IPR001138">
    <property type="entry name" value="Zn2Cys6_DnaBD"/>
</dbReference>
<dbReference type="PANTHER" id="PTHR47659">
    <property type="entry name" value="ZN(II)2CYS6 TRANSCRIPTION FACTOR (EUROFUNG)-RELATED"/>
    <property type="match status" value="1"/>
</dbReference>
<reference evidence="9" key="1">
    <citation type="submission" date="2023-08" db="EMBL/GenBank/DDBJ databases">
        <title>Black Yeasts Isolated from many extreme environments.</title>
        <authorList>
            <person name="Coleine C."/>
            <person name="Stajich J.E."/>
            <person name="Selbmann L."/>
        </authorList>
    </citation>
    <scope>NUCLEOTIDE SEQUENCE</scope>
    <source>
        <strain evidence="9">CCFEE 5810</strain>
    </source>
</reference>
<feature type="compositionally biased region" description="Low complexity" evidence="7">
    <location>
        <begin position="143"/>
        <end position="154"/>
    </location>
</feature>
<dbReference type="InterPro" id="IPR036864">
    <property type="entry name" value="Zn2-C6_fun-type_DNA-bd_sf"/>
</dbReference>
<evidence type="ECO:0000256" key="6">
    <source>
        <dbReference type="ARBA" id="ARBA00023242"/>
    </source>
</evidence>
<dbReference type="CDD" id="cd00067">
    <property type="entry name" value="GAL4"/>
    <property type="match status" value="1"/>
</dbReference>
<dbReference type="InterPro" id="IPR050335">
    <property type="entry name" value="ERT1_acuK_gluconeogen_tf"/>
</dbReference>
<keyword evidence="1" id="KW-0479">Metal-binding</keyword>
<dbReference type="Proteomes" id="UP001310594">
    <property type="component" value="Unassembled WGS sequence"/>
</dbReference>
<proteinExistence type="predicted"/>
<dbReference type="PANTHER" id="PTHR47659:SF4">
    <property type="entry name" value="ZN(II)2CYS6 TRANSCRIPTION FACTOR (EUROFUNG)"/>
    <property type="match status" value="1"/>
</dbReference>
<feature type="region of interest" description="Disordered" evidence="7">
    <location>
        <begin position="581"/>
        <end position="622"/>
    </location>
</feature>
<dbReference type="PROSITE" id="PS50048">
    <property type="entry name" value="ZN2_CY6_FUNGAL_2"/>
    <property type="match status" value="1"/>
</dbReference>
<evidence type="ECO:0000313" key="10">
    <source>
        <dbReference type="Proteomes" id="UP001310594"/>
    </source>
</evidence>
<dbReference type="Gene3D" id="4.10.240.10">
    <property type="entry name" value="Zn(2)-C6 fungal-type DNA-binding domain"/>
    <property type="match status" value="1"/>
</dbReference>
<keyword evidence="6" id="KW-0539">Nucleus</keyword>
<dbReference type="EMBL" id="JAVRQU010000006">
    <property type="protein sequence ID" value="KAK5701555.1"/>
    <property type="molecule type" value="Genomic_DNA"/>
</dbReference>
<name>A0AAN7W8H4_9PEZI</name>
<dbReference type="GO" id="GO:0008270">
    <property type="term" value="F:zinc ion binding"/>
    <property type="evidence" value="ECO:0007669"/>
    <property type="project" value="InterPro"/>
</dbReference>
<organism evidence="9 10">
    <name type="scientific">Elasticomyces elasticus</name>
    <dbReference type="NCBI Taxonomy" id="574655"/>
    <lineage>
        <taxon>Eukaryota</taxon>
        <taxon>Fungi</taxon>
        <taxon>Dikarya</taxon>
        <taxon>Ascomycota</taxon>
        <taxon>Pezizomycotina</taxon>
        <taxon>Dothideomycetes</taxon>
        <taxon>Dothideomycetidae</taxon>
        <taxon>Mycosphaerellales</taxon>
        <taxon>Teratosphaeriaceae</taxon>
        <taxon>Elasticomyces</taxon>
    </lineage>
</organism>
<dbReference type="GO" id="GO:0003677">
    <property type="term" value="F:DNA binding"/>
    <property type="evidence" value="ECO:0007669"/>
    <property type="project" value="UniProtKB-KW"/>
</dbReference>
<protein>
    <recommendedName>
        <fullName evidence="8">Zn(2)-C6 fungal-type domain-containing protein</fullName>
    </recommendedName>
</protein>
<gene>
    <name evidence="9" type="ORF">LTR97_004370</name>
</gene>
<dbReference type="SUPFAM" id="SSF57701">
    <property type="entry name" value="Zn2/Cys6 DNA-binding domain"/>
    <property type="match status" value="1"/>
</dbReference>
<dbReference type="GO" id="GO:0000981">
    <property type="term" value="F:DNA-binding transcription factor activity, RNA polymerase II-specific"/>
    <property type="evidence" value="ECO:0007669"/>
    <property type="project" value="InterPro"/>
</dbReference>
<evidence type="ECO:0000256" key="3">
    <source>
        <dbReference type="ARBA" id="ARBA00023015"/>
    </source>
</evidence>
<dbReference type="Pfam" id="PF00172">
    <property type="entry name" value="Zn_clus"/>
    <property type="match status" value="1"/>
</dbReference>
<evidence type="ECO:0000256" key="7">
    <source>
        <dbReference type="SAM" id="MobiDB-lite"/>
    </source>
</evidence>
<evidence type="ECO:0000259" key="8">
    <source>
        <dbReference type="PROSITE" id="PS50048"/>
    </source>
</evidence>
<evidence type="ECO:0000256" key="4">
    <source>
        <dbReference type="ARBA" id="ARBA00023125"/>
    </source>
</evidence>
<evidence type="ECO:0000256" key="2">
    <source>
        <dbReference type="ARBA" id="ARBA00022833"/>
    </source>
</evidence>
<dbReference type="AlphaFoldDB" id="A0AAN7W8H4"/>